<dbReference type="Proteomes" id="UP000324800">
    <property type="component" value="Unassembled WGS sequence"/>
</dbReference>
<protein>
    <submittedName>
        <fullName evidence="1">Uncharacterized protein</fullName>
    </submittedName>
</protein>
<dbReference type="AlphaFoldDB" id="A0A5J4TPT8"/>
<reference evidence="1 2" key="1">
    <citation type="submission" date="2019-03" db="EMBL/GenBank/DDBJ databases">
        <title>Single cell metagenomics reveals metabolic interactions within the superorganism composed of flagellate Streblomastix strix and complex community of Bacteroidetes bacteria on its surface.</title>
        <authorList>
            <person name="Treitli S.C."/>
            <person name="Kolisko M."/>
            <person name="Husnik F."/>
            <person name="Keeling P."/>
            <person name="Hampl V."/>
        </authorList>
    </citation>
    <scope>NUCLEOTIDE SEQUENCE [LARGE SCALE GENOMIC DNA]</scope>
    <source>
        <strain evidence="1">ST1C</strain>
    </source>
</reference>
<organism evidence="1 2">
    <name type="scientific">Streblomastix strix</name>
    <dbReference type="NCBI Taxonomy" id="222440"/>
    <lineage>
        <taxon>Eukaryota</taxon>
        <taxon>Metamonada</taxon>
        <taxon>Preaxostyla</taxon>
        <taxon>Oxymonadida</taxon>
        <taxon>Streblomastigidae</taxon>
        <taxon>Streblomastix</taxon>
    </lineage>
</organism>
<proteinExistence type="predicted"/>
<dbReference type="EMBL" id="SNRW01027679">
    <property type="protein sequence ID" value="KAA6359932.1"/>
    <property type="molecule type" value="Genomic_DNA"/>
</dbReference>
<evidence type="ECO:0000313" key="1">
    <source>
        <dbReference type="EMBL" id="KAA6359932.1"/>
    </source>
</evidence>
<evidence type="ECO:0000313" key="2">
    <source>
        <dbReference type="Proteomes" id="UP000324800"/>
    </source>
</evidence>
<accession>A0A5J4TPT8</accession>
<name>A0A5J4TPT8_9EUKA</name>
<gene>
    <name evidence="1" type="ORF">EZS28_044541</name>
</gene>
<feature type="non-terminal residue" evidence="1">
    <location>
        <position position="250"/>
    </location>
</feature>
<comment type="caution">
    <text evidence="1">The sequence shown here is derived from an EMBL/GenBank/DDBJ whole genome shotgun (WGS) entry which is preliminary data.</text>
</comment>
<sequence length="250" mass="28719">MLDIHELQYSEVEQQIQMDTFGFPRPNEEQQMLYTSAFIPRLGIKVQFYIPLTRFLSLLMEKERIQPFDLLRTQSSFKQSQLHSVPQLSHPRLSFATLMEQEISDESDGNQELDDNLLLQDGQPTQSIHGRILPEIAQAIQELSIRVLKLPKFSWESNELDILRNLIIICPPIQKPRDVIGLLVKKESSDTLSLDRYLTGIQGRLLNLTKLLLATLTSYTGQTGPHPQQIIICVIKTIEIFNSIEGIRRV</sequence>